<dbReference type="Gene3D" id="3.30.900.10">
    <property type="entry name" value="HORMA domain"/>
    <property type="match status" value="1"/>
</dbReference>
<dbReference type="VEuPathDB" id="FungiDB:SCODWIG_03651"/>
<dbReference type="PROSITE" id="PS50815">
    <property type="entry name" value="HORMA"/>
    <property type="match status" value="1"/>
</dbReference>
<evidence type="ECO:0000256" key="2">
    <source>
        <dbReference type="ARBA" id="ARBA00004286"/>
    </source>
</evidence>
<dbReference type="GO" id="GO:0005694">
    <property type="term" value="C:chromosome"/>
    <property type="evidence" value="ECO:0007669"/>
    <property type="project" value="UniProtKB-SubCell"/>
</dbReference>
<protein>
    <recommendedName>
        <fullName evidence="7">HORMA domain-containing protein</fullName>
    </recommendedName>
</protein>
<dbReference type="PANTHER" id="PTHR48225:SF7">
    <property type="entry name" value="MEIOSIS-SPECIFIC PROTEIN HOP1"/>
    <property type="match status" value="1"/>
</dbReference>
<dbReference type="GO" id="GO:0007130">
    <property type="term" value="P:synaptonemal complex assembly"/>
    <property type="evidence" value="ECO:0007669"/>
    <property type="project" value="TreeGrafter"/>
</dbReference>
<keyword evidence="5" id="KW-0469">Meiosis</keyword>
<dbReference type="GO" id="GO:0005634">
    <property type="term" value="C:nucleus"/>
    <property type="evidence" value="ECO:0007669"/>
    <property type="project" value="UniProtKB-SubCell"/>
</dbReference>
<reference evidence="9" key="1">
    <citation type="submission" date="2018-06" db="EMBL/GenBank/DDBJ databases">
        <authorList>
            <person name="Guldener U."/>
        </authorList>
    </citation>
    <scope>NUCLEOTIDE SEQUENCE [LARGE SCALE GENOMIC DNA]</scope>
    <source>
        <strain evidence="9">UTAD17</strain>
    </source>
</reference>
<evidence type="ECO:0000313" key="8">
    <source>
        <dbReference type="EMBL" id="SSD61890.1"/>
    </source>
</evidence>
<feature type="compositionally biased region" description="Low complexity" evidence="6">
    <location>
        <begin position="263"/>
        <end position="272"/>
    </location>
</feature>
<evidence type="ECO:0000259" key="7">
    <source>
        <dbReference type="PROSITE" id="PS50815"/>
    </source>
</evidence>
<keyword evidence="3" id="KW-0158">Chromosome</keyword>
<feature type="domain" description="HORMA" evidence="7">
    <location>
        <begin position="18"/>
        <end position="238"/>
    </location>
</feature>
<dbReference type="AlphaFoldDB" id="A0A376BCP1"/>
<accession>A0A376BCP1</accession>
<evidence type="ECO:0000256" key="1">
    <source>
        <dbReference type="ARBA" id="ARBA00004123"/>
    </source>
</evidence>
<dbReference type="PANTHER" id="PTHR48225">
    <property type="entry name" value="HORMA DOMAIN-CONTAINING PROTEIN 1"/>
    <property type="match status" value="1"/>
</dbReference>
<evidence type="ECO:0000313" key="9">
    <source>
        <dbReference type="Proteomes" id="UP000262825"/>
    </source>
</evidence>
<dbReference type="Pfam" id="PF02301">
    <property type="entry name" value="HORMA"/>
    <property type="match status" value="1"/>
</dbReference>
<keyword evidence="9" id="KW-1185">Reference proteome</keyword>
<proteinExistence type="predicted"/>
<dbReference type="InterPro" id="IPR003511">
    <property type="entry name" value="HORMA_dom"/>
</dbReference>
<dbReference type="EMBL" id="UFAJ01000964">
    <property type="protein sequence ID" value="SSD61890.1"/>
    <property type="molecule type" value="Genomic_DNA"/>
</dbReference>
<comment type="subcellular location">
    <subcellularLocation>
        <location evidence="2">Chromosome</location>
    </subcellularLocation>
    <subcellularLocation>
        <location evidence="1">Nucleus</location>
    </subcellularLocation>
</comment>
<dbReference type="Proteomes" id="UP000262825">
    <property type="component" value="Unassembled WGS sequence"/>
</dbReference>
<gene>
    <name evidence="8" type="ORF">SCODWIG_03651</name>
</gene>
<organism evidence="8 9">
    <name type="scientific">Saccharomycodes ludwigii</name>
    <dbReference type="NCBI Taxonomy" id="36035"/>
    <lineage>
        <taxon>Eukaryota</taxon>
        <taxon>Fungi</taxon>
        <taxon>Dikarya</taxon>
        <taxon>Ascomycota</taxon>
        <taxon>Saccharomycotina</taxon>
        <taxon>Saccharomycetes</taxon>
        <taxon>Saccharomycodales</taxon>
        <taxon>Saccharomycodaceae</taxon>
        <taxon>Saccharomycodes</taxon>
    </lineage>
</organism>
<feature type="region of interest" description="Disordered" evidence="6">
    <location>
        <begin position="263"/>
        <end position="283"/>
    </location>
</feature>
<evidence type="ECO:0000256" key="3">
    <source>
        <dbReference type="ARBA" id="ARBA00022454"/>
    </source>
</evidence>
<dbReference type="InterPro" id="IPR051294">
    <property type="entry name" value="HORMA_MeioticProgression"/>
</dbReference>
<dbReference type="GO" id="GO:0051598">
    <property type="term" value="P:meiotic recombination checkpoint signaling"/>
    <property type="evidence" value="ECO:0007669"/>
    <property type="project" value="TreeGrafter"/>
</dbReference>
<dbReference type="InterPro" id="IPR036570">
    <property type="entry name" value="HORMA_dom_sf"/>
</dbReference>
<evidence type="ECO:0000256" key="6">
    <source>
        <dbReference type="SAM" id="MobiDB-lite"/>
    </source>
</evidence>
<evidence type="ECO:0000256" key="5">
    <source>
        <dbReference type="ARBA" id="ARBA00023254"/>
    </source>
</evidence>
<keyword evidence="4" id="KW-0539">Nucleus</keyword>
<dbReference type="SUPFAM" id="SSF56019">
    <property type="entry name" value="The spindle assembly checkpoint protein mad2"/>
    <property type="match status" value="1"/>
</dbReference>
<name>A0A376BCP1_9ASCO</name>
<evidence type="ECO:0000256" key="4">
    <source>
        <dbReference type="ARBA" id="ARBA00023242"/>
    </source>
</evidence>
<sequence length="635" mass="72313">MSTLQQTKPQTKTSITVEQSQKLLQTLLTMSFGCLAYLRGLFPDDNFVDQKFIPEKISAVYKDGTKKQMSSIKVKTLLRGKSKESDIFLDWIEKSVFKCLKLKYLKGISLGIFLDKENPEDLIENYLFSFGYSDKENAISLKINNVDQVKLGLLDVRKAIQQLMRRFIILTQSLDPLPDKKYLSMRLLFNDNCPVDFQPDFFKDASFDSVVPKIGISTKNKLNIGKIDTSQHKVALQVLSTINENDLLVKKIDPFDLLNDFDNNDNNNSNNNDNDDNAGSISNDIENKSIEYNNNGSSTNNIANFHSKTLESQTTTKLHEYLRPNVSLTNNFYSQTQAAYNTTEIECECTFQTQEHRTITCKSCKKTVHATCYGNYSGKNIPACVSCISKNNDRNIAINGDDTKLLFLLRKTYRYILKNKMAMPKSVGALCVEIVGDSRNEQNNIEFFLQAIKIMLLDGIFHIDVKRRVNGAGKKLRSSDYVLIDIPNIYVPNYGELIVGKEYVWSFNSVNTVKNREIYNNIHISNIKELEQMLQYVKERIIVLNSPVSKAEEKLSRLAIDGKFHDEDFTAKNSSKKRDYAEHKRSTELDPIVSDTLNGDDDFRTLMSEGSALNENPVIKRHKISSSEKTLESLS</sequence>